<protein>
    <submittedName>
        <fullName evidence="1">Uncharacterized protein</fullName>
    </submittedName>
</protein>
<accession>A0A6A8D8X7</accession>
<evidence type="ECO:0000313" key="2">
    <source>
        <dbReference type="Proteomes" id="UP000799092"/>
    </source>
</evidence>
<sequence length="59" mass="6482">MLYLIASINQQLFNLFCWIIGAEGSRLLENTNQFSSCDAMLPESLPCPAGKAKGFGWGE</sequence>
<proteinExistence type="predicted"/>
<dbReference type="AlphaFoldDB" id="A0A6A8D8X7"/>
<dbReference type="EMBL" id="WJNG01000003">
    <property type="protein sequence ID" value="MRH42048.1"/>
    <property type="molecule type" value="Genomic_DNA"/>
</dbReference>
<keyword evidence="2" id="KW-1185">Reference proteome</keyword>
<organism evidence="1 2">
    <name type="scientific">Aquibacillus halophilus</name>
    <dbReference type="NCBI Taxonomy" id="930132"/>
    <lineage>
        <taxon>Bacteria</taxon>
        <taxon>Bacillati</taxon>
        <taxon>Bacillota</taxon>
        <taxon>Bacilli</taxon>
        <taxon>Bacillales</taxon>
        <taxon>Bacillaceae</taxon>
        <taxon>Aquibacillus</taxon>
    </lineage>
</organism>
<dbReference type="Proteomes" id="UP000799092">
    <property type="component" value="Unassembled WGS sequence"/>
</dbReference>
<comment type="caution">
    <text evidence="1">The sequence shown here is derived from an EMBL/GenBank/DDBJ whole genome shotgun (WGS) entry which is preliminary data.</text>
</comment>
<dbReference type="OrthoDB" id="2942275at2"/>
<reference evidence="1" key="1">
    <citation type="submission" date="2019-11" db="EMBL/GenBank/DDBJ databases">
        <authorList>
            <person name="Li J."/>
        </authorList>
    </citation>
    <scope>NUCLEOTIDE SEQUENCE</scope>
    <source>
        <strain evidence="1">B6B</strain>
    </source>
</reference>
<name>A0A6A8D8X7_9BACI</name>
<evidence type="ECO:0000313" key="1">
    <source>
        <dbReference type="EMBL" id="MRH42048.1"/>
    </source>
</evidence>
<gene>
    <name evidence="1" type="ORF">GH741_05080</name>
</gene>